<evidence type="ECO:0000259" key="6">
    <source>
        <dbReference type="Pfam" id="PF03151"/>
    </source>
</evidence>
<dbReference type="Pfam" id="PF03151">
    <property type="entry name" value="TPT"/>
    <property type="match status" value="1"/>
</dbReference>
<reference evidence="7 8" key="1">
    <citation type="submission" date="2023-03" db="EMBL/GenBank/DDBJ databases">
        <title>Genome insight into feeding habits of ladybird beetles.</title>
        <authorList>
            <person name="Li H.-S."/>
            <person name="Huang Y.-H."/>
            <person name="Pang H."/>
        </authorList>
    </citation>
    <scope>NUCLEOTIDE SEQUENCE [LARGE SCALE GENOMIC DNA]</scope>
    <source>
        <strain evidence="7">SYSU_2023b</strain>
        <tissue evidence="7">Whole body</tissue>
    </source>
</reference>
<keyword evidence="4 5" id="KW-0472">Membrane</keyword>
<dbReference type="EMBL" id="JARQZJ010000124">
    <property type="protein sequence ID" value="KAK9889980.1"/>
    <property type="molecule type" value="Genomic_DNA"/>
</dbReference>
<evidence type="ECO:0000313" key="8">
    <source>
        <dbReference type="Proteomes" id="UP001431783"/>
    </source>
</evidence>
<feature type="transmembrane region" description="Helical" evidence="5">
    <location>
        <begin position="35"/>
        <end position="53"/>
    </location>
</feature>
<dbReference type="GO" id="GO:0016020">
    <property type="term" value="C:membrane"/>
    <property type="evidence" value="ECO:0007669"/>
    <property type="project" value="UniProtKB-SubCell"/>
</dbReference>
<evidence type="ECO:0000256" key="3">
    <source>
        <dbReference type="ARBA" id="ARBA00022989"/>
    </source>
</evidence>
<evidence type="ECO:0000313" key="7">
    <source>
        <dbReference type="EMBL" id="KAK9889980.1"/>
    </source>
</evidence>
<protein>
    <recommendedName>
        <fullName evidence="6">Sugar phosphate transporter domain-containing protein</fullName>
    </recommendedName>
</protein>
<feature type="transmembrane region" description="Helical" evidence="5">
    <location>
        <begin position="266"/>
        <end position="295"/>
    </location>
</feature>
<organism evidence="7 8">
    <name type="scientific">Henosepilachna vigintioctopunctata</name>
    <dbReference type="NCBI Taxonomy" id="420089"/>
    <lineage>
        <taxon>Eukaryota</taxon>
        <taxon>Metazoa</taxon>
        <taxon>Ecdysozoa</taxon>
        <taxon>Arthropoda</taxon>
        <taxon>Hexapoda</taxon>
        <taxon>Insecta</taxon>
        <taxon>Pterygota</taxon>
        <taxon>Neoptera</taxon>
        <taxon>Endopterygota</taxon>
        <taxon>Coleoptera</taxon>
        <taxon>Polyphaga</taxon>
        <taxon>Cucujiformia</taxon>
        <taxon>Coccinelloidea</taxon>
        <taxon>Coccinellidae</taxon>
        <taxon>Epilachninae</taxon>
        <taxon>Epilachnini</taxon>
        <taxon>Henosepilachna</taxon>
    </lineage>
</organism>
<gene>
    <name evidence="7" type="ORF">WA026_008791</name>
</gene>
<keyword evidence="8" id="KW-1185">Reference proteome</keyword>
<name>A0AAW1V8R3_9CUCU</name>
<evidence type="ECO:0000256" key="2">
    <source>
        <dbReference type="ARBA" id="ARBA00022692"/>
    </source>
</evidence>
<feature type="transmembrane region" description="Helical" evidence="5">
    <location>
        <begin position="190"/>
        <end position="214"/>
    </location>
</feature>
<feature type="transmembrane region" description="Helical" evidence="5">
    <location>
        <begin position="234"/>
        <end position="259"/>
    </location>
</feature>
<dbReference type="AlphaFoldDB" id="A0AAW1V8R3"/>
<dbReference type="Proteomes" id="UP001431783">
    <property type="component" value="Unassembled WGS sequence"/>
</dbReference>
<feature type="transmembrane region" description="Helical" evidence="5">
    <location>
        <begin position="137"/>
        <end position="159"/>
    </location>
</feature>
<evidence type="ECO:0000256" key="1">
    <source>
        <dbReference type="ARBA" id="ARBA00004141"/>
    </source>
</evidence>
<keyword evidence="3 5" id="KW-1133">Transmembrane helix</keyword>
<feature type="transmembrane region" description="Helical" evidence="5">
    <location>
        <begin position="301"/>
        <end position="320"/>
    </location>
</feature>
<evidence type="ECO:0000256" key="4">
    <source>
        <dbReference type="ARBA" id="ARBA00023136"/>
    </source>
</evidence>
<dbReference type="InterPro" id="IPR004853">
    <property type="entry name" value="Sugar_P_trans_dom"/>
</dbReference>
<keyword evidence="2 5" id="KW-0812">Transmembrane</keyword>
<accession>A0AAW1V8R3</accession>
<evidence type="ECO:0000256" key="5">
    <source>
        <dbReference type="SAM" id="Phobius"/>
    </source>
</evidence>
<feature type="transmembrane region" description="Helical" evidence="5">
    <location>
        <begin position="73"/>
        <end position="94"/>
    </location>
</feature>
<dbReference type="PANTHER" id="PTHR11132">
    <property type="entry name" value="SOLUTE CARRIER FAMILY 35"/>
    <property type="match status" value="1"/>
</dbReference>
<feature type="domain" description="Sugar phosphate transporter" evidence="6">
    <location>
        <begin position="45"/>
        <end position="281"/>
    </location>
</feature>
<comment type="caution">
    <text evidence="7">The sequence shown here is derived from an EMBL/GenBank/DDBJ whole genome shotgun (WGS) entry which is preliminary data.</text>
</comment>
<comment type="subcellular location">
    <subcellularLocation>
        <location evidence="1">Membrane</location>
        <topology evidence="1">Multi-pass membrane protein</topology>
    </subcellularLocation>
</comment>
<dbReference type="InterPro" id="IPR050186">
    <property type="entry name" value="TPT_transporter"/>
</dbReference>
<proteinExistence type="predicted"/>
<feature type="transmembrane region" description="Helical" evidence="5">
    <location>
        <begin position="165"/>
        <end position="183"/>
    </location>
</feature>
<sequence length="380" mass="43736">MFGRRSNLKYKVVENDTTYEDADDFEPGKRSFTSYTFTQTSLFTILLIIVYYIPSIGLTFYQHWLYETIHFPLTTVIIHLVIKFILSLIIRLFLERKQAKKRVIFGWKDYLYSFGPPGISSGIDVGFSNYGLELITISLYTMTKSTTIVFILIFCILLKLEKKSWSLFSIVIMISIGLMLFTYKSTQFNFLGFFLTLVASVCSGIRWTFVQLLMHKQKMGVQNPIDMMYHMQPWMILSVLPFAVAIEGTMVVVNCQLFLSKDYTTFFYVMFKIMAGAFVAFFMEEIFVLGLAILWNGDQLSLVNAVGLFICLCGITSHVVHKIRTIPKRPLEQNFFDISKHQELGGLIENKFGTTDLSSESDDDKSDSEVILDIVKSRDR</sequence>